<evidence type="ECO:0000256" key="1">
    <source>
        <dbReference type="SAM" id="SignalP"/>
    </source>
</evidence>
<protein>
    <submittedName>
        <fullName evidence="2">Uncharacterized protein</fullName>
    </submittedName>
</protein>
<keyword evidence="3" id="KW-1185">Reference proteome</keyword>
<dbReference type="Proteomes" id="UP001626550">
    <property type="component" value="Unassembled WGS sequence"/>
</dbReference>
<reference evidence="2 3" key="1">
    <citation type="submission" date="2024-11" db="EMBL/GenBank/DDBJ databases">
        <title>Adaptive evolution of stress response genes in parasites aligns with host niche diversity.</title>
        <authorList>
            <person name="Hahn C."/>
            <person name="Resl P."/>
        </authorList>
    </citation>
    <scope>NUCLEOTIDE SEQUENCE [LARGE SCALE GENOMIC DNA]</scope>
    <source>
        <strain evidence="2">EGGRZ-B1_66</strain>
        <tissue evidence="2">Body</tissue>
    </source>
</reference>
<evidence type="ECO:0000313" key="3">
    <source>
        <dbReference type="Proteomes" id="UP001626550"/>
    </source>
</evidence>
<accession>A0ABD2PUP6</accession>
<proteinExistence type="predicted"/>
<sequence>MQATFFVVFILISFHCTLVVMPQAIPTCTRVFSRFIDYSARELFKNESIQLIDEMKVSPGLKMKQVRLVEAPQVALTGRRFFYTIENRGFFNTSILLTDLLVGFKLKLGILPSTNFELYFDPIDVNVLLEFLPIRVSSAAADNGRSLFRVQVFDVVGKVKYNSKKSKGLTSLLKLINAKKLNEIMVDVIEKNAQATMKSVLESLRLPDLSQYIAH</sequence>
<feature type="signal peptide" evidence="1">
    <location>
        <begin position="1"/>
        <end position="22"/>
    </location>
</feature>
<comment type="caution">
    <text evidence="2">The sequence shown here is derived from an EMBL/GenBank/DDBJ whole genome shotgun (WGS) entry which is preliminary data.</text>
</comment>
<name>A0ABD2PUP6_9PLAT</name>
<gene>
    <name evidence="2" type="ORF">Ciccas_010236</name>
</gene>
<dbReference type="AlphaFoldDB" id="A0ABD2PUP6"/>
<evidence type="ECO:0000313" key="2">
    <source>
        <dbReference type="EMBL" id="KAL3311183.1"/>
    </source>
</evidence>
<feature type="chain" id="PRO_5044874288" evidence="1">
    <location>
        <begin position="23"/>
        <end position="215"/>
    </location>
</feature>
<keyword evidence="1" id="KW-0732">Signal</keyword>
<dbReference type="EMBL" id="JBJKFK010002386">
    <property type="protein sequence ID" value="KAL3311183.1"/>
    <property type="molecule type" value="Genomic_DNA"/>
</dbReference>
<organism evidence="2 3">
    <name type="scientific">Cichlidogyrus casuarinus</name>
    <dbReference type="NCBI Taxonomy" id="1844966"/>
    <lineage>
        <taxon>Eukaryota</taxon>
        <taxon>Metazoa</taxon>
        <taxon>Spiralia</taxon>
        <taxon>Lophotrochozoa</taxon>
        <taxon>Platyhelminthes</taxon>
        <taxon>Monogenea</taxon>
        <taxon>Monopisthocotylea</taxon>
        <taxon>Dactylogyridea</taxon>
        <taxon>Ancyrocephalidae</taxon>
        <taxon>Cichlidogyrus</taxon>
    </lineage>
</organism>